<accession>A0A085NQZ3</accession>
<protein>
    <recommendedName>
        <fullName evidence="2">Mos1 transposase HTH domain-containing protein</fullName>
    </recommendedName>
</protein>
<keyword evidence="5" id="KW-1185">Reference proteome</keyword>
<dbReference type="InterPro" id="IPR041426">
    <property type="entry name" value="Mos1_HTH"/>
</dbReference>
<feature type="domain" description="Mos1 transposase HTH" evidence="2">
    <location>
        <begin position="5"/>
        <end position="35"/>
    </location>
</feature>
<name>A0A085NQZ3_9BILA</name>
<dbReference type="Proteomes" id="UP000030758">
    <property type="component" value="Unassembled WGS sequence"/>
</dbReference>
<gene>
    <name evidence="3" type="ORF">M513_08146</name>
    <name evidence="4" type="ORF">M514_08146</name>
</gene>
<sequence length="104" mass="12053">MKLLHLRVLFLYEFQERVSAAEAYQNIVERYGMDVRMRLPESLLSVSKESFLWAIRMSKRSGVEKKVSIENLVSKEVVGEEPARSSRGLALRFRASDQRAARHL</sequence>
<evidence type="ECO:0000256" key="1">
    <source>
        <dbReference type="SAM" id="SignalP"/>
    </source>
</evidence>
<evidence type="ECO:0000313" key="3">
    <source>
        <dbReference type="EMBL" id="KFD50964.1"/>
    </source>
</evidence>
<evidence type="ECO:0000259" key="2">
    <source>
        <dbReference type="Pfam" id="PF17906"/>
    </source>
</evidence>
<reference evidence="4 5" key="1">
    <citation type="journal article" date="2014" name="Nat. Genet.">
        <title>Genome and transcriptome of the porcine whipworm Trichuris suis.</title>
        <authorList>
            <person name="Jex A.R."/>
            <person name="Nejsum P."/>
            <person name="Schwarz E.M."/>
            <person name="Hu L."/>
            <person name="Young N.D."/>
            <person name="Hall R.S."/>
            <person name="Korhonen P.K."/>
            <person name="Liao S."/>
            <person name="Thamsborg S."/>
            <person name="Xia J."/>
            <person name="Xu P."/>
            <person name="Wang S."/>
            <person name="Scheerlinck J.P."/>
            <person name="Hofmann A."/>
            <person name="Sternberg P.W."/>
            <person name="Wang J."/>
            <person name="Gasser R.B."/>
        </authorList>
    </citation>
    <scope>NUCLEOTIDE SEQUENCE [LARGE SCALE GENOMIC DNA]</scope>
    <source>
        <strain evidence="4">DCEP-RM93F</strain>
        <strain evidence="3">DCEP-RM93M</strain>
    </source>
</reference>
<dbReference type="EMBL" id="KL367480">
    <property type="protein sequence ID" value="KFD71889.1"/>
    <property type="molecule type" value="Genomic_DNA"/>
</dbReference>
<dbReference type="EMBL" id="KL363245">
    <property type="protein sequence ID" value="KFD50964.1"/>
    <property type="molecule type" value="Genomic_DNA"/>
</dbReference>
<feature type="signal peptide" evidence="1">
    <location>
        <begin position="1"/>
        <end position="20"/>
    </location>
</feature>
<organism evidence="4">
    <name type="scientific">Trichuris suis</name>
    <name type="common">pig whipworm</name>
    <dbReference type="NCBI Taxonomy" id="68888"/>
    <lineage>
        <taxon>Eukaryota</taxon>
        <taxon>Metazoa</taxon>
        <taxon>Ecdysozoa</taxon>
        <taxon>Nematoda</taxon>
        <taxon>Enoplea</taxon>
        <taxon>Dorylaimia</taxon>
        <taxon>Trichinellida</taxon>
        <taxon>Trichuridae</taxon>
        <taxon>Trichuris</taxon>
    </lineage>
</organism>
<keyword evidence="1" id="KW-0732">Signal</keyword>
<dbReference type="Proteomes" id="UP000030764">
    <property type="component" value="Unassembled WGS sequence"/>
</dbReference>
<dbReference type="AlphaFoldDB" id="A0A085NQZ3"/>
<proteinExistence type="predicted"/>
<dbReference type="Pfam" id="PF17906">
    <property type="entry name" value="HTH_48"/>
    <property type="match status" value="1"/>
</dbReference>
<evidence type="ECO:0000313" key="4">
    <source>
        <dbReference type="EMBL" id="KFD71889.1"/>
    </source>
</evidence>
<feature type="chain" id="PRO_5010405430" description="Mos1 transposase HTH domain-containing protein" evidence="1">
    <location>
        <begin position="21"/>
        <end position="104"/>
    </location>
</feature>
<evidence type="ECO:0000313" key="5">
    <source>
        <dbReference type="Proteomes" id="UP000030764"/>
    </source>
</evidence>
<dbReference type="Gene3D" id="1.10.10.1450">
    <property type="match status" value="1"/>
</dbReference>